<gene>
    <name evidence="1" type="ORF">BH720_028490</name>
</gene>
<proteinExistence type="predicted"/>
<organism evidence="1 2">
    <name type="scientific">Desertifilum tharense IPPAS B-1220</name>
    <dbReference type="NCBI Taxonomy" id="1781255"/>
    <lineage>
        <taxon>Bacteria</taxon>
        <taxon>Bacillati</taxon>
        <taxon>Cyanobacteriota</taxon>
        <taxon>Cyanophyceae</taxon>
        <taxon>Desertifilales</taxon>
        <taxon>Desertifilaceae</taxon>
        <taxon>Desertifilum</taxon>
    </lineage>
</organism>
<dbReference type="Proteomes" id="UP000095472">
    <property type="component" value="Chromosome"/>
</dbReference>
<protein>
    <submittedName>
        <fullName evidence="1">Uncharacterized protein</fullName>
    </submittedName>
</protein>
<accession>A0ACD5GT47</accession>
<reference evidence="1 2" key="1">
    <citation type="journal article" date="2016" name="Genome Announc.">
        <title>Draft Genome Sequence of the Thermotolerant Cyanobacterium Desertifilum sp. IPPAS B-1220.</title>
        <authorList>
            <person name="Mironov K.S."/>
            <person name="Sinetova M.A."/>
            <person name="Bolatkhan K."/>
            <person name="Zayadan B.K."/>
            <person name="Ustinova V.V."/>
            <person name="Kupriyanova E.V."/>
            <person name="Skrypnik A.N."/>
            <person name="Gogoleva N.E."/>
            <person name="Gogolev Y.V."/>
            <person name="Los D.A."/>
        </authorList>
    </citation>
    <scope>NUCLEOTIDE SEQUENCE [LARGE SCALE GENOMIC DNA]</scope>
    <source>
        <strain evidence="1 2">IPPAS B-1220</strain>
    </source>
</reference>
<keyword evidence="2" id="KW-1185">Reference proteome</keyword>
<name>A0ACD5GT47_9CYAN</name>
<evidence type="ECO:0000313" key="1">
    <source>
        <dbReference type="EMBL" id="XPM63271.1"/>
    </source>
</evidence>
<evidence type="ECO:0000313" key="2">
    <source>
        <dbReference type="Proteomes" id="UP000095472"/>
    </source>
</evidence>
<sequence>MYVGSYGGKITAFTFDSQYNVVAKQEINAIAGLSNTSILGIAFNPFDPPGQPKIYVAHSKLFANNGGKGFPETQLSAYSGQVSILEGSNFSTVKPLITGLPVSNHDHGINGLDFDSQGNLLIAVGGNTNAGIPNTNIGGLPESPLTAAILKAEITKPNFNGKITYKLPPNFQPPVG</sequence>
<dbReference type="EMBL" id="CP182909">
    <property type="protein sequence ID" value="XPM63271.1"/>
    <property type="molecule type" value="Genomic_DNA"/>
</dbReference>